<feature type="signal peptide" evidence="1">
    <location>
        <begin position="1"/>
        <end position="19"/>
    </location>
</feature>
<feature type="chain" id="PRO_5009284818" description="Lipoprotein" evidence="1">
    <location>
        <begin position="20"/>
        <end position="768"/>
    </location>
</feature>
<name>A0A1H5TAT1_XYLRU</name>
<dbReference type="Proteomes" id="UP000236735">
    <property type="component" value="Unassembled WGS sequence"/>
</dbReference>
<keyword evidence="1" id="KW-0732">Signal</keyword>
<protein>
    <recommendedName>
        <fullName evidence="4">Lipoprotein</fullName>
    </recommendedName>
</protein>
<proteinExistence type="predicted"/>
<evidence type="ECO:0000313" key="2">
    <source>
        <dbReference type="EMBL" id="SEF59899.1"/>
    </source>
</evidence>
<gene>
    <name evidence="2" type="ORF">SAMN05216354_0963</name>
</gene>
<evidence type="ECO:0000256" key="1">
    <source>
        <dbReference type="SAM" id="SignalP"/>
    </source>
</evidence>
<dbReference type="AlphaFoldDB" id="A0A1H5TAT1"/>
<reference evidence="2 3" key="1">
    <citation type="submission" date="2016-10" db="EMBL/GenBank/DDBJ databases">
        <authorList>
            <person name="de Groot N.N."/>
        </authorList>
    </citation>
    <scope>NUCLEOTIDE SEQUENCE [LARGE SCALE GENOMIC DNA]</scope>
    <source>
        <strain evidence="2 3">AR32</strain>
    </source>
</reference>
<evidence type="ECO:0008006" key="4">
    <source>
        <dbReference type="Google" id="ProtNLM"/>
    </source>
</evidence>
<organism evidence="2 3">
    <name type="scientific">Xylanibacter ruminicola</name>
    <name type="common">Prevotella ruminicola</name>
    <dbReference type="NCBI Taxonomy" id="839"/>
    <lineage>
        <taxon>Bacteria</taxon>
        <taxon>Pseudomonadati</taxon>
        <taxon>Bacteroidota</taxon>
        <taxon>Bacteroidia</taxon>
        <taxon>Bacteroidales</taxon>
        <taxon>Prevotellaceae</taxon>
        <taxon>Xylanibacter</taxon>
    </lineage>
</organism>
<dbReference type="EMBL" id="FNUV01000002">
    <property type="protein sequence ID" value="SEF59899.1"/>
    <property type="molecule type" value="Genomic_DNA"/>
</dbReference>
<accession>A0A1H5TAT1</accession>
<evidence type="ECO:0000313" key="3">
    <source>
        <dbReference type="Proteomes" id="UP000236735"/>
    </source>
</evidence>
<sequence length="768" mass="85183">MRKCLIFGTLALVAGLYLASCTDHDTGYDSLYDEKIQTFEKVFNKLYGPIDPQHNWGFTPISVELGGTSTADVQALTRGHDANANEWATTWVVPDPLTEAQKDKVRRYFQAHPNPEGVAFDYANFFVQQVYKGGDKVGANSPEKYTAADGITTMVGSNQMDKLTCGSYSAGAESLNYYDHINNFNNGTATWNNNVLNNGQPVNGGSKHSDQIMLMVNSKSDCFGYWNSNGSVGFNNRYVIIPGSVIQEWDGSGGSNANVSGMWFVGFDFEQLIDDDVYANEYYNFNGKRYRYLNSSMNRYCGDKKEYNNTPSASVIQGLLDEGYLPVAGKADKVFVKLSSCADGYYSDWIVRVIPGTKRDTSGDKDKDKEETTTSKKYTATIHRIMSMGRVFVEDLYKATREDLDYNDAVFDAIIWQDGKYEINEEATTDAKKYVPAGAKTYRVEIALLAAGGTIPLKIAGSKFGDVHDSFGVGMTTVVNTVGEASNVAGTLSRVTGQPYVYKMFDYTSELGGTNYTINNIPIDVKWATDEVTVGARLNNKEIHEYKKDENGNFVLDSKGNLIIVNSGTQSAPHILLAPIGTPWVQERVNIRDAYTRFPTYVGNRNTDVWGGDVENFNLYGDNRSPLAYADKYQGWFYMTDIEEISPYEGTQLWVGPKKGQFEVSFSGSILANATSKSKIRIYLTSSTSTSYWHIALQKKDWSGAINIPEWGNSNTISYNPQPQNFPGYVEFKLSSSVKSAIVSKGGFVIQTANNNNPFSIDCITYIP</sequence>